<dbReference type="EMBL" id="CAVNYO010000419">
    <property type="protein sequence ID" value="CAK5277211.1"/>
    <property type="molecule type" value="Genomic_DNA"/>
</dbReference>
<accession>A0AAD2K3S5</accession>
<gene>
    <name evidence="2" type="ORF">MYCIT1_LOCUS26079</name>
</gene>
<keyword evidence="3" id="KW-1185">Reference proteome</keyword>
<feature type="region of interest" description="Disordered" evidence="1">
    <location>
        <begin position="203"/>
        <end position="278"/>
    </location>
</feature>
<dbReference type="Proteomes" id="UP001295794">
    <property type="component" value="Unassembled WGS sequence"/>
</dbReference>
<dbReference type="PANTHER" id="PTHR28058">
    <property type="entry name" value="37S RIBOSOMAL PROTEIN MRP51, MITOCHONDRIAL"/>
    <property type="match status" value="1"/>
</dbReference>
<protein>
    <submittedName>
        <fullName evidence="2">Uncharacterized protein</fullName>
    </submittedName>
</protein>
<comment type="caution">
    <text evidence="2">The sequence shown here is derived from an EMBL/GenBank/DDBJ whole genome shotgun (WGS) entry which is preliminary data.</text>
</comment>
<sequence>MSRAFAAAASSSSHASASSIATAAQNVAQNPSSPFSQLLRSSRFATFDPNIRNTYTAPKQFAQRGYWGLKRPITQRKKNSFITVKQFEARQHYVEWDNAEDQVRFVRRMEELDVVAGGRGESAWSLKIGDTRRNWAIDSEFSPVPVEHWAPSLGDESSASATEDGNSGDAITALSGVIAPNVDGAFGLDSVIEGALSDPAQAPADASAVEVSAETEGETTAETAADLDSPSASDLADNAQTEASPTAQQEPSRNPDNRVYIEHLGNKGPSKYGPKASRPPSYLVPNIHAMTPQEFARYLVQLRAKRPAFKEYLQTVEARAGQPLGNGQRRAFDVAQANVGEYHQRFISQQTAKEYQTTNKIEPRPHRNGGLMYSHPSVVHSFFLSKPKPGFVMHDVNTVGRFQLKDGHSVAAFAGVAARIKPGATNGRVALMQDGQPNRDLWLKSVTLMRPQTTDALMVEKVPTVVGTDISNGLEDTQVRLHVTAHPGYDSPRRINPYFPGTRPYVAQDELKTKQEHALTKEPASGGASGREAAHMARRQDSPLRIPSAQHLLTQSPRGGAALDLAGSAATIDSLQKLLATKLSVPPVSDDSL</sequence>
<feature type="region of interest" description="Disordered" evidence="1">
    <location>
        <begin position="516"/>
        <end position="539"/>
    </location>
</feature>
<feature type="compositionally biased region" description="Basic and acidic residues" evidence="1">
    <location>
        <begin position="253"/>
        <end position="265"/>
    </location>
</feature>
<evidence type="ECO:0000313" key="3">
    <source>
        <dbReference type="Proteomes" id="UP001295794"/>
    </source>
</evidence>
<feature type="compositionally biased region" description="Polar residues" evidence="1">
    <location>
        <begin position="155"/>
        <end position="165"/>
    </location>
</feature>
<evidence type="ECO:0000256" key="1">
    <source>
        <dbReference type="SAM" id="MobiDB-lite"/>
    </source>
</evidence>
<feature type="compositionally biased region" description="Polar residues" evidence="1">
    <location>
        <begin position="238"/>
        <end position="252"/>
    </location>
</feature>
<dbReference type="PANTHER" id="PTHR28058:SF1">
    <property type="entry name" value="SMALL RIBOSOMAL SUBUNIT PROTEIN BS1M"/>
    <property type="match status" value="1"/>
</dbReference>
<proteinExistence type="predicted"/>
<dbReference type="AlphaFoldDB" id="A0AAD2K3S5"/>
<feature type="compositionally biased region" description="Low complexity" evidence="1">
    <location>
        <begin position="220"/>
        <end position="237"/>
    </location>
</feature>
<organism evidence="2 3">
    <name type="scientific">Mycena citricolor</name>
    <dbReference type="NCBI Taxonomy" id="2018698"/>
    <lineage>
        <taxon>Eukaryota</taxon>
        <taxon>Fungi</taxon>
        <taxon>Dikarya</taxon>
        <taxon>Basidiomycota</taxon>
        <taxon>Agaricomycotina</taxon>
        <taxon>Agaricomycetes</taxon>
        <taxon>Agaricomycetidae</taxon>
        <taxon>Agaricales</taxon>
        <taxon>Marasmiineae</taxon>
        <taxon>Mycenaceae</taxon>
        <taxon>Mycena</taxon>
    </lineage>
</organism>
<reference evidence="2" key="1">
    <citation type="submission" date="2023-11" db="EMBL/GenBank/DDBJ databases">
        <authorList>
            <person name="De Vega J J."/>
            <person name="De Vega J J."/>
        </authorList>
    </citation>
    <scope>NUCLEOTIDE SEQUENCE</scope>
</reference>
<feature type="region of interest" description="Disordered" evidence="1">
    <location>
        <begin position="147"/>
        <end position="167"/>
    </location>
</feature>
<feature type="compositionally biased region" description="Low complexity" evidence="1">
    <location>
        <begin position="203"/>
        <end position="212"/>
    </location>
</feature>
<evidence type="ECO:0000313" key="2">
    <source>
        <dbReference type="EMBL" id="CAK5277211.1"/>
    </source>
</evidence>
<dbReference type="InterPro" id="IPR016712">
    <property type="entry name" value="Rbsml_bS1m-like"/>
</dbReference>
<name>A0AAD2K3S5_9AGAR</name>